<comment type="caution">
    <text evidence="6">The sequence shown here is derived from an EMBL/GenBank/DDBJ whole genome shotgun (WGS) entry which is preliminary data.</text>
</comment>
<feature type="compositionally biased region" description="Low complexity" evidence="4">
    <location>
        <begin position="696"/>
        <end position="708"/>
    </location>
</feature>
<name>A0A1Q9E990_SYMMI</name>
<feature type="region of interest" description="Disordered" evidence="4">
    <location>
        <begin position="1"/>
        <end position="23"/>
    </location>
</feature>
<dbReference type="GO" id="GO:0003676">
    <property type="term" value="F:nucleic acid binding"/>
    <property type="evidence" value="ECO:0007669"/>
    <property type="project" value="InterPro"/>
</dbReference>
<dbReference type="InterPro" id="IPR001584">
    <property type="entry name" value="Integrase_cat-core"/>
</dbReference>
<organism evidence="6 7">
    <name type="scientific">Symbiodinium microadriaticum</name>
    <name type="common">Dinoflagellate</name>
    <name type="synonym">Zooxanthella microadriatica</name>
    <dbReference type="NCBI Taxonomy" id="2951"/>
    <lineage>
        <taxon>Eukaryota</taxon>
        <taxon>Sar</taxon>
        <taxon>Alveolata</taxon>
        <taxon>Dinophyceae</taxon>
        <taxon>Suessiales</taxon>
        <taxon>Symbiodiniaceae</taxon>
        <taxon>Symbiodinium</taxon>
    </lineage>
</organism>
<feature type="region of interest" description="Disordered" evidence="4">
    <location>
        <begin position="2597"/>
        <end position="2781"/>
    </location>
</feature>
<gene>
    <name evidence="6" type="primary">GIP</name>
    <name evidence="6" type="ORF">AK812_SmicGene12998</name>
</gene>
<feature type="repeat" description="ANK" evidence="3">
    <location>
        <begin position="483"/>
        <end position="516"/>
    </location>
</feature>
<accession>A0A1Q9E990</accession>
<sequence>MPRVVERVPSPAPSQSSGQSAASSYRDLQVRATASEAMLGSLFPFITIPRLETKPGPQGHRVAREVPGVLIGASIGRRWQLNSSAAQKVLNGERGLVSKTSFKVPKSRGTAPSTAPEGGKPTAYPQLVQNLVLQQARELGPGNPQGYEAPRHIQTLKQKDVLYASQRKMEGAPMPHRALEQQGLLYEWCPGMFVIFVSHQWLGATHPDPRGEQLAVLRQSLTGIIEGSLHVEGDMISLIKGRPTFQLPDAIRKEIQHGFLFLDWFAIPQITARHEGVNEDVTRSNAALAVQSIPAYVEASDVFVALVPELPHVTRGTRCNYPSWLSRGWCRAELYCHLLSNKPDTSVIVIHSAMEAEYMFPLDWQHNTVAEGDFTVESDRATVVKLSEMAVDSKIRHLGAKGPTGLYRATARFRILGPPVERDPKLSERREVPPVDEAISDKIMNGALCAVIAGDAQMLSRLIKRRADVNYRVSGLSDLGFYDSQTLLMVAAKSHQSAEVLSTLLELRADVNARDRSGLNSAFYARSAQQVKVLVEAKADIHSICSPLGLAPLTGAASSADTGTVAALLEAMCDPNPEPSGAGYGPLHGVAGFARQSNRFSASKARLLLASRADINMQARPTGKFRLITLAARAHTGLLGFGSGSISAGRVAATRSIFSSASEMSKSVKARMPSVPWKRRPKKKAATMIVDSTPERSSPIPRSSTGSSQPLSPGVLPRAALPLGQIFRSMLHWRRRADHELERIQAKIDDMWLHEMMLGCDTELFETVRKEQCGLAAPGIPTELPAREEKRLEAMSEQRLRPNEFHVNACLGATGGAMAGSLLEALTFPRFLQEEDSNGAFGQGAADGGKIPRYNGDPTRFSEWQFRVKTRQRREKSLTDEKKKEMGPLGLRLIEGLSGHALQVAQLLAIEELEKEHGAEYLMEHLALDLRPRRQQQARELYEAGAQSGGVLSRQPAETMPQFILRRKAWYRAMLDLNSELKLPEMVLAEQLLMNSGISDDHKLLIRTAVGEDKITFDKVAAELINQHAKAGMGSRRPFDSGKGTYAPRPASWTPLGSKGGKKGFYHKPYPRTAFHVDVDYEYGTDELYDDDYSIHEPAAHLGVYPQQMDDGADYHDYPEQGNYAEEHLAFLSEQGLDLADDDACDYAANIIQAEEEAYLARQSGAQKGHRALKPPPFEISGSFSLDQKKAKLMALKARTTCRKCGATGHWSGDAVCPFSKGKGKGSAARAGTTSSTSTSHHGRFGKGAAHSKGNPSTGSGGTGTKPRTVYFSINETANPNGPATAFLAFRVPDQGARHAQGGYHAVPPPASLRAGQASDGLTLQLSTQEMARASSDATWVNKPLDEDQDMVMLIEALGAAEQPSPTAEAANPSADAAPEAAPADTSTTSTTSTPPLAAPRAAVTRVCPHRNLTAHGSNQYFAIKKCKDCGVVVEKIKRVGGTTPKAKATPGCAHHRVHWRGSNGFVRIKTCMDCGFQERFEAAVTYKKTAREQEAESSSTFSADEALHAIDTFSKAMRTRLELLPPGERIPGARLQEALKLTLRQAEIWQKPADGYEGPMDLGRSRTAAEKEEQAQRMRIRGETVVTFGKYLDQTYLQAFQDEDYRLWFVSNMAGANQPRTHKNLRQFFIDYNLYLGRSLLTREETDRLVFMVEAEQENHSNDQNHTNPDHPGGPSAPEVFAEQDLVAILDTGCNLTCHGDAWLERYLQATDQKTPELEDDNGTNIRGIGGRVETNGQRRLPLSLELLGGGVAQGELTSTELKNSTAPLLLSLQAQKALGLVIDLTAEVVHSQTLGKTLKLVIHNGLFGLRLLPPEVADDEGRPHMEDYDYPTDKGTKDRDPNHHQSEVDKGEAKQENHSNHQNHITNPDRHRGSPSSGLEAPVYLALDTLSGRTMNRSQHQKVENGIKEVTARDHHLWNQLATKGTRRHGQHLLPRGCRTFLMELVTGAALLTHMAAIDYELSVSEPVYLKHNHHDLTTEAGRAELERQIARDDRYAISCTYHEPLWSIWGQVLQGAPWEEVIRVRQKWTPVIKWIFRVGRERIEKGRQFFFEHPWNSDLWKLAQVMKETNNPAVDGGTLEHLEVLKGESDNMNNLETAYATATLQVKNKLWQCHDKGEYPEGPPQDRSPIVCQAVLEGLLESLDDLHTRTAFPAEAEHEDDYGDAEETPLLDGILGPEDFVTSADPLVVYKERKDHEENDVMAEEGPGRGQAGEEAQPLQAKRAAWKELGYGQRVALRRLHNMTGHASPASMQRLLRTAGADPKVIRALDHFTCPSCDSVVKPRKPAPTKMPSEYSFNQEISLDIFIIKDTRGVRHKIMSMVDLGTLFHVSAHVGTGAGPPSSALCARVLQERWFAWAGSPKTVTMDRGCENRGRLQAMLKAFGVEIRYIGLESPFQLGRGERQGSILKDIMRHTIAERQLHGVESIEMLVIEATSVKNNRIHHGGFTPSQWVLGRLPLESDALTNLGADGHLGLHQEIEDGSSTFAKQLQIRNAARQAFAQTDSASRIRSAMLRKATPVRGPYVVGDLVCFHRKDRKNSQGKWYGPARVIGHEGKSTMWIIHGGVPLTVSNENCRYATGNEALAKRVLELRPSRKRKREDEAENEDGDPYGYPFGDDLSGGLGAQSQRTYFDISGEGTPEVAPVPAANPSPATTTTEAASPSPHEHPPVPPPPGIMLDTVHEIPVPGEDDDDGLGGSSPSSAMEPEQELVPPSRRASEVVVSSTTEPSPAARTSPTPTPLQRALHRSVDAVDGVTWARRGRSRSPPPTSRNLAGESVEENGPRVFNAFLARRVCKKSQAARSKELNYSKATGEQKEGMEAARRAEWRNWLGFDAVKVLGPDEAAKFMSENPQSEIVPTRWVETDKAQPWEQPRYKARIVVRGDLEREGGTRTDSPTCSGTMLNVLLSYAASKRLRLHGGDITASFLQGEQMSRVLVLRPPKGGLPDVEEGSLLIANKPVYGTRDAPRGFWRRLHTVCVAQGLRPIPHEHAAYVLNKKDGNISGILVSHVDDLLWCGDKGMDEVMAAIQAEFKFGSLEHGDKFEYCGRTIQQGDEVDGIKITCPNTAAKVRGVHLDGKRRYEKDKDATAAEISQLRSVVGSLNWVTRVCRPDIAYAVHKLQTSMSQATVNDLVMCNSVLSYVKKTPNEGILYKYEALDYDDMEILSVADASHAADYDVNKNGKLMGHRSQSGRMLLLASSSFMKQMIWRKKGEEVGDPLYDDRPPDDGTTKVCWIETKTMVADGLTKSMKCQQLKEMMMTGKLIVDMDKTKSKKAAKTWLEQLFPRERRTVAYNVTISACEKGQQWSLALRLGKEMSETAVPKDQFTYGLWQRAVALLEDPDVLWKQLAFELQDLWQVKEMGRVPLKKEKAAAWQSALALLQQSGEEGLVRDVGIYGASISACEKGVLAKQLKVEGLRGNSVTCAAFARATRWQLALTALHEAESSGMMSQAALGAAITAAGVSST</sequence>
<dbReference type="SUPFAM" id="SSF53098">
    <property type="entry name" value="Ribonuclease H-like"/>
    <property type="match status" value="1"/>
</dbReference>
<feature type="compositionally biased region" description="Low complexity" evidence="4">
    <location>
        <begin position="1226"/>
        <end position="1240"/>
    </location>
</feature>
<evidence type="ECO:0000256" key="3">
    <source>
        <dbReference type="PROSITE-ProRule" id="PRU00023"/>
    </source>
</evidence>
<dbReference type="GO" id="GO:0015074">
    <property type="term" value="P:DNA integration"/>
    <property type="evidence" value="ECO:0007669"/>
    <property type="project" value="InterPro"/>
</dbReference>
<dbReference type="EMBL" id="LSRX01000221">
    <property type="protein sequence ID" value="OLQ03994.1"/>
    <property type="molecule type" value="Genomic_DNA"/>
</dbReference>
<feature type="region of interest" description="Disordered" evidence="4">
    <location>
        <begin position="1817"/>
        <end position="1881"/>
    </location>
</feature>
<evidence type="ECO:0000313" key="7">
    <source>
        <dbReference type="Proteomes" id="UP000186817"/>
    </source>
</evidence>
<feature type="region of interest" description="Disordered" evidence="4">
    <location>
        <begin position="1032"/>
        <end position="1055"/>
    </location>
</feature>
<dbReference type="InterPro" id="IPR012337">
    <property type="entry name" value="RNaseH-like_sf"/>
</dbReference>
<keyword evidence="2 3" id="KW-0040">ANK repeat</keyword>
<dbReference type="PANTHER" id="PTHR24198">
    <property type="entry name" value="ANKYRIN REPEAT AND PROTEIN KINASE DOMAIN-CONTAINING PROTEIN"/>
    <property type="match status" value="1"/>
</dbReference>
<keyword evidence="1" id="KW-0677">Repeat</keyword>
<dbReference type="Pfam" id="PF07727">
    <property type="entry name" value="RVT_2"/>
    <property type="match status" value="1"/>
</dbReference>
<evidence type="ECO:0000256" key="2">
    <source>
        <dbReference type="ARBA" id="ARBA00023043"/>
    </source>
</evidence>
<dbReference type="PROSITE" id="PS50994">
    <property type="entry name" value="INTEGRASE"/>
    <property type="match status" value="1"/>
</dbReference>
<evidence type="ECO:0000313" key="6">
    <source>
        <dbReference type="EMBL" id="OLQ03994.1"/>
    </source>
</evidence>
<protein>
    <submittedName>
        <fullName evidence="6">Copia protein</fullName>
    </submittedName>
</protein>
<dbReference type="OrthoDB" id="420425at2759"/>
<dbReference type="SUPFAM" id="SSF48403">
    <property type="entry name" value="Ankyrin repeat"/>
    <property type="match status" value="1"/>
</dbReference>
<feature type="compositionally biased region" description="Low complexity" evidence="4">
    <location>
        <begin position="1366"/>
        <end position="1402"/>
    </location>
</feature>
<feature type="region of interest" description="Disordered" evidence="4">
    <location>
        <begin position="1362"/>
        <end position="1402"/>
    </location>
</feature>
<keyword evidence="7" id="KW-1185">Reference proteome</keyword>
<feature type="domain" description="Integrase catalytic" evidence="5">
    <location>
        <begin position="2287"/>
        <end position="2460"/>
    </location>
</feature>
<feature type="region of interest" description="Disordered" evidence="4">
    <location>
        <begin position="100"/>
        <end position="121"/>
    </location>
</feature>
<feature type="compositionally biased region" description="Low complexity" evidence="4">
    <location>
        <begin position="2714"/>
        <end position="2739"/>
    </location>
</feature>
<reference evidence="6 7" key="1">
    <citation type="submission" date="2016-02" db="EMBL/GenBank/DDBJ databases">
        <title>Genome analysis of coral dinoflagellate symbionts highlights evolutionary adaptations to a symbiotic lifestyle.</title>
        <authorList>
            <person name="Aranda M."/>
            <person name="Li Y."/>
            <person name="Liew Y.J."/>
            <person name="Baumgarten S."/>
            <person name="Simakov O."/>
            <person name="Wilson M."/>
            <person name="Piel J."/>
            <person name="Ashoor H."/>
            <person name="Bougouffa S."/>
            <person name="Bajic V.B."/>
            <person name="Ryu T."/>
            <person name="Ravasi T."/>
            <person name="Bayer T."/>
            <person name="Micklem G."/>
            <person name="Kim H."/>
            <person name="Bhak J."/>
            <person name="Lajeunesse T.C."/>
            <person name="Voolstra C.R."/>
        </authorList>
    </citation>
    <scope>NUCLEOTIDE SEQUENCE [LARGE SCALE GENOMIC DNA]</scope>
    <source>
        <strain evidence="6 7">CCMP2467</strain>
    </source>
</reference>
<dbReference type="Gene3D" id="1.25.40.20">
    <property type="entry name" value="Ankyrin repeat-containing domain"/>
    <property type="match status" value="1"/>
</dbReference>
<dbReference type="PROSITE" id="PS50088">
    <property type="entry name" value="ANK_REPEAT"/>
    <property type="match status" value="1"/>
</dbReference>
<feature type="region of interest" description="Disordered" evidence="4">
    <location>
        <begin position="2198"/>
        <end position="2222"/>
    </location>
</feature>
<dbReference type="Pfam" id="PF00023">
    <property type="entry name" value="Ank"/>
    <property type="match status" value="1"/>
</dbReference>
<feature type="region of interest" description="Disordered" evidence="4">
    <location>
        <begin position="1222"/>
        <end position="1268"/>
    </location>
</feature>
<feature type="compositionally biased region" description="Low complexity" evidence="4">
    <location>
        <begin position="2642"/>
        <end position="2666"/>
    </location>
</feature>
<evidence type="ECO:0000259" key="5">
    <source>
        <dbReference type="PROSITE" id="PS50994"/>
    </source>
</evidence>
<dbReference type="PANTHER" id="PTHR24198:SF165">
    <property type="entry name" value="ANKYRIN REPEAT-CONTAINING PROTEIN-RELATED"/>
    <property type="match status" value="1"/>
</dbReference>
<dbReference type="InterPro" id="IPR036770">
    <property type="entry name" value="Ankyrin_rpt-contain_sf"/>
</dbReference>
<proteinExistence type="predicted"/>
<dbReference type="InterPro" id="IPR002110">
    <property type="entry name" value="Ankyrin_rpt"/>
</dbReference>
<dbReference type="InterPro" id="IPR013103">
    <property type="entry name" value="RVT_2"/>
</dbReference>
<feature type="region of interest" description="Disordered" evidence="4">
    <location>
        <begin position="1659"/>
        <end position="1679"/>
    </location>
</feature>
<dbReference type="SMART" id="SM00248">
    <property type="entry name" value="ANK"/>
    <property type="match status" value="5"/>
</dbReference>
<dbReference type="Proteomes" id="UP000186817">
    <property type="component" value="Unassembled WGS sequence"/>
</dbReference>
<evidence type="ECO:0000256" key="1">
    <source>
        <dbReference type="ARBA" id="ARBA00022737"/>
    </source>
</evidence>
<dbReference type="InterPro" id="IPR036397">
    <property type="entry name" value="RNaseH_sf"/>
</dbReference>
<dbReference type="Gene3D" id="3.30.420.10">
    <property type="entry name" value="Ribonuclease H-like superfamily/Ribonuclease H"/>
    <property type="match status" value="1"/>
</dbReference>
<feature type="region of interest" description="Disordered" evidence="4">
    <location>
        <begin position="671"/>
        <end position="714"/>
    </location>
</feature>
<evidence type="ECO:0000256" key="4">
    <source>
        <dbReference type="SAM" id="MobiDB-lite"/>
    </source>
</evidence>
<feature type="compositionally biased region" description="Low complexity" evidence="4">
    <location>
        <begin position="13"/>
        <end position="23"/>
    </location>
</feature>
<feature type="compositionally biased region" description="Basic and acidic residues" evidence="4">
    <location>
        <begin position="1821"/>
        <end position="1861"/>
    </location>
</feature>